<dbReference type="PANTHER" id="PTHR46623">
    <property type="entry name" value="CARBOXYMETHYLENEBUTENOLIDASE-RELATED"/>
    <property type="match status" value="1"/>
</dbReference>
<dbReference type="AlphaFoldDB" id="G6FPJ7"/>
<dbReference type="SUPFAM" id="SSF53474">
    <property type="entry name" value="alpha/beta-Hydrolases"/>
    <property type="match status" value="1"/>
</dbReference>
<proteinExistence type="predicted"/>
<reference evidence="2 3" key="1">
    <citation type="submission" date="2011-09" db="EMBL/GenBank/DDBJ databases">
        <title>The draft genome of Fischerella sp. JSC-11.</title>
        <authorList>
            <consortium name="US DOE Joint Genome Institute (JGI-PGF)"/>
            <person name="Lucas S."/>
            <person name="Han J."/>
            <person name="Lapidus A."/>
            <person name="Cheng J.-F."/>
            <person name="Goodwin L."/>
            <person name="Pitluck S."/>
            <person name="Peters L."/>
            <person name="Land M.L."/>
            <person name="Hauser L."/>
            <person name="Sarkisova S."/>
            <person name="Bryant D.A."/>
            <person name="Brown I."/>
            <person name="Woyke T.J."/>
        </authorList>
    </citation>
    <scope>NUCLEOTIDE SEQUENCE [LARGE SCALE GENOMIC DNA]</scope>
    <source>
        <strain evidence="2 3">JSC-11</strain>
    </source>
</reference>
<feature type="domain" description="Dienelactone hydrolase" evidence="1">
    <location>
        <begin position="23"/>
        <end position="267"/>
    </location>
</feature>
<evidence type="ECO:0000259" key="1">
    <source>
        <dbReference type="Pfam" id="PF01738"/>
    </source>
</evidence>
<sequence>MIQQTNIAINTTKVKIPNNDLEIDAYLAQPAHQPAHQGTFGAIIVFHEIFGVNSHIREVTELIAKQGYVAIAPALYQRIAPGFAADFSPEDIGFSPEAYRLGLQYYQQVKYQEIFSDIQAAITYLKTLPNVKDNAIGSIGFCFGGHVAYMAATLSDIQATASFYGAGITTSSFGEDTPTMNRTSEIKGTIYMFFGTRDTFVFQKENKQIEAELKKHQINHRIFRYNAGHGFFAGLFVDKYPFLKQHPSYNPEAAPDAWQHVLELFQNNLIMSA</sequence>
<dbReference type="Pfam" id="PF01738">
    <property type="entry name" value="DLH"/>
    <property type="match status" value="1"/>
</dbReference>
<keyword evidence="3" id="KW-1185">Reference proteome</keyword>
<dbReference type="Proteomes" id="UP000004344">
    <property type="component" value="Unassembled WGS sequence"/>
</dbReference>
<dbReference type="PANTHER" id="PTHR46623:SF6">
    <property type="entry name" value="ALPHA_BETA-HYDROLASES SUPERFAMILY PROTEIN"/>
    <property type="match status" value="1"/>
</dbReference>
<comment type="caution">
    <text evidence="2">The sequence shown here is derived from an EMBL/GenBank/DDBJ whole genome shotgun (WGS) entry which is preliminary data.</text>
</comment>
<protein>
    <submittedName>
        <fullName evidence="2">Dienelactone hydrolase</fullName>
    </submittedName>
</protein>
<name>G6FPJ7_9CYAN</name>
<dbReference type="InterPro" id="IPR002925">
    <property type="entry name" value="Dienelactn_hydro"/>
</dbReference>
<dbReference type="EMBL" id="AGIZ01000002">
    <property type="protein sequence ID" value="EHC18797.1"/>
    <property type="molecule type" value="Genomic_DNA"/>
</dbReference>
<evidence type="ECO:0000313" key="3">
    <source>
        <dbReference type="Proteomes" id="UP000004344"/>
    </source>
</evidence>
<dbReference type="Gene3D" id="3.40.50.1820">
    <property type="entry name" value="alpha/beta hydrolase"/>
    <property type="match status" value="1"/>
</dbReference>
<accession>G6FPJ7</accession>
<organism evidence="2 3">
    <name type="scientific">Fischerella thermalis JSC-11</name>
    <dbReference type="NCBI Taxonomy" id="741277"/>
    <lineage>
        <taxon>Bacteria</taxon>
        <taxon>Bacillati</taxon>
        <taxon>Cyanobacteriota</taxon>
        <taxon>Cyanophyceae</taxon>
        <taxon>Nostocales</taxon>
        <taxon>Hapalosiphonaceae</taxon>
        <taxon>Fischerella</taxon>
    </lineage>
</organism>
<dbReference type="GO" id="GO:0016787">
    <property type="term" value="F:hydrolase activity"/>
    <property type="evidence" value="ECO:0007669"/>
    <property type="project" value="UniProtKB-KW"/>
</dbReference>
<dbReference type="PATRIC" id="fig|741277.3.peg.916"/>
<evidence type="ECO:0000313" key="2">
    <source>
        <dbReference type="EMBL" id="EHC18797.1"/>
    </source>
</evidence>
<dbReference type="RefSeq" id="WP_009454943.1">
    <property type="nucleotide sequence ID" value="NZ_AGIZ01000002.1"/>
</dbReference>
<dbReference type="InterPro" id="IPR029058">
    <property type="entry name" value="AB_hydrolase_fold"/>
</dbReference>
<keyword evidence="2" id="KW-0378">Hydrolase</keyword>
<dbReference type="InterPro" id="IPR051049">
    <property type="entry name" value="Dienelactone_hydrolase-like"/>
</dbReference>
<gene>
    <name evidence="2" type="ORF">FJSC11DRAFT_0777</name>
</gene>